<dbReference type="EC" id="1.1.1.1" evidence="3"/>
<feature type="domain" description="Enoyl reductase (ER)" evidence="7">
    <location>
        <begin position="4"/>
        <end position="325"/>
    </location>
</feature>
<dbReference type="Proteomes" id="UP000440694">
    <property type="component" value="Unassembled WGS sequence"/>
</dbReference>
<comment type="similarity">
    <text evidence="2">Belongs to the zinc-containing alcohol dehydrogenase family.</text>
</comment>
<dbReference type="GO" id="GO:0008270">
    <property type="term" value="F:zinc ion binding"/>
    <property type="evidence" value="ECO:0007669"/>
    <property type="project" value="InterPro"/>
</dbReference>
<dbReference type="PANTHER" id="PTHR42940:SF8">
    <property type="entry name" value="VACUOLAR PROTEIN SORTING-ASSOCIATED PROTEIN 11"/>
    <property type="match status" value="1"/>
</dbReference>
<sequence>MMAMALDRVGAPLQSVERRVEAPRRGQIAVRVAACGICRTDLHVIDGDLPRPKPHVIPGHEIIGRVTAVGPGVDALKVGDRVGIPWLGKTCGRCRFCRAGQENLCERPEFTGYTIDGGYAQFAIANADYAFKIPSIYSDAEAAPLMCAGLIGYRAWKLVAEARRLGIYGFGAAAHIVAQLAVFHGQEVYAFTRAGDTPAQKLARELGAKWASASDEKPPHPLDGAIIFAPVGSLVPLALKALDKGGTLVLGGIHMSDIPSMPYELLWGERVVRSVANLTRQDAVEFLKIAPRIPIRPHVTTFGLSEANAAIARLRAGKLTGAAVLIPPA</sequence>
<reference evidence="8 9" key="1">
    <citation type="submission" date="2019-11" db="EMBL/GenBank/DDBJ databases">
        <title>Identification of a novel strain.</title>
        <authorList>
            <person name="Xu Q."/>
            <person name="Wang G."/>
        </authorList>
    </citation>
    <scope>NUCLEOTIDE SEQUENCE [LARGE SCALE GENOMIC DNA]</scope>
    <source>
        <strain evidence="9">xq</strain>
    </source>
</reference>
<dbReference type="Pfam" id="PF08240">
    <property type="entry name" value="ADH_N"/>
    <property type="match status" value="1"/>
</dbReference>
<evidence type="ECO:0000256" key="5">
    <source>
        <dbReference type="ARBA" id="ARBA00022833"/>
    </source>
</evidence>
<keyword evidence="6 8" id="KW-0560">Oxidoreductase</keyword>
<dbReference type="InterPro" id="IPR020843">
    <property type="entry name" value="ER"/>
</dbReference>
<comment type="caution">
    <text evidence="8">The sequence shown here is derived from an EMBL/GenBank/DDBJ whole genome shotgun (WGS) entry which is preliminary data.</text>
</comment>
<dbReference type="InterPro" id="IPR014187">
    <property type="entry name" value="ADH_Zn_typ-2"/>
</dbReference>
<evidence type="ECO:0000256" key="3">
    <source>
        <dbReference type="ARBA" id="ARBA00013190"/>
    </source>
</evidence>
<evidence type="ECO:0000256" key="6">
    <source>
        <dbReference type="ARBA" id="ARBA00023002"/>
    </source>
</evidence>
<keyword evidence="5" id="KW-0862">Zinc</keyword>
<dbReference type="GO" id="GO:0005737">
    <property type="term" value="C:cytoplasm"/>
    <property type="evidence" value="ECO:0007669"/>
    <property type="project" value="TreeGrafter"/>
</dbReference>
<keyword evidence="4" id="KW-0479">Metal-binding</keyword>
<dbReference type="PANTHER" id="PTHR42940">
    <property type="entry name" value="ALCOHOL DEHYDROGENASE 1-RELATED"/>
    <property type="match status" value="1"/>
</dbReference>
<organism evidence="8 9">
    <name type="scientific">Hyphomicrobium album</name>
    <dbReference type="NCBI Taxonomy" id="2665159"/>
    <lineage>
        <taxon>Bacteria</taxon>
        <taxon>Pseudomonadati</taxon>
        <taxon>Pseudomonadota</taxon>
        <taxon>Alphaproteobacteria</taxon>
        <taxon>Hyphomicrobiales</taxon>
        <taxon>Hyphomicrobiaceae</taxon>
        <taxon>Hyphomicrobium</taxon>
    </lineage>
</organism>
<dbReference type="SUPFAM" id="SSF51735">
    <property type="entry name" value="NAD(P)-binding Rossmann-fold domains"/>
    <property type="match status" value="1"/>
</dbReference>
<evidence type="ECO:0000259" key="7">
    <source>
        <dbReference type="SMART" id="SM00829"/>
    </source>
</evidence>
<dbReference type="RefSeq" id="WP_154739510.1">
    <property type="nucleotide sequence ID" value="NZ_WMBQ01000001.1"/>
</dbReference>
<comment type="cofactor">
    <cofactor evidence="1">
        <name>Zn(2+)</name>
        <dbReference type="ChEBI" id="CHEBI:29105"/>
    </cofactor>
</comment>
<dbReference type="Gene3D" id="3.40.50.720">
    <property type="entry name" value="NAD(P)-binding Rossmann-like Domain"/>
    <property type="match status" value="1"/>
</dbReference>
<name>A0A6I3KFL8_9HYPH</name>
<dbReference type="InterPro" id="IPR011032">
    <property type="entry name" value="GroES-like_sf"/>
</dbReference>
<dbReference type="InterPro" id="IPR036291">
    <property type="entry name" value="NAD(P)-bd_dom_sf"/>
</dbReference>
<dbReference type="AlphaFoldDB" id="A0A6I3KFL8"/>
<keyword evidence="9" id="KW-1185">Reference proteome</keyword>
<evidence type="ECO:0000256" key="4">
    <source>
        <dbReference type="ARBA" id="ARBA00022723"/>
    </source>
</evidence>
<dbReference type="PROSITE" id="PS00059">
    <property type="entry name" value="ADH_ZINC"/>
    <property type="match status" value="1"/>
</dbReference>
<accession>A0A6I3KFL8</accession>
<dbReference type="Gene3D" id="3.90.180.10">
    <property type="entry name" value="Medium-chain alcohol dehydrogenases, catalytic domain"/>
    <property type="match status" value="1"/>
</dbReference>
<protein>
    <recommendedName>
        <fullName evidence="3">alcohol dehydrogenase</fullName>
        <ecNumber evidence="3">1.1.1.1</ecNumber>
    </recommendedName>
</protein>
<dbReference type="InterPro" id="IPR002328">
    <property type="entry name" value="ADH_Zn_CS"/>
</dbReference>
<proteinExistence type="inferred from homology"/>
<evidence type="ECO:0000256" key="1">
    <source>
        <dbReference type="ARBA" id="ARBA00001947"/>
    </source>
</evidence>
<dbReference type="NCBIfam" id="TIGR02822">
    <property type="entry name" value="adh_fam_2"/>
    <property type="match status" value="1"/>
</dbReference>
<evidence type="ECO:0000256" key="2">
    <source>
        <dbReference type="ARBA" id="ARBA00008072"/>
    </source>
</evidence>
<dbReference type="EMBL" id="WMBQ01000001">
    <property type="protein sequence ID" value="MTD93704.1"/>
    <property type="molecule type" value="Genomic_DNA"/>
</dbReference>
<evidence type="ECO:0000313" key="8">
    <source>
        <dbReference type="EMBL" id="MTD93704.1"/>
    </source>
</evidence>
<dbReference type="SUPFAM" id="SSF50129">
    <property type="entry name" value="GroES-like"/>
    <property type="match status" value="1"/>
</dbReference>
<dbReference type="InterPro" id="IPR013154">
    <property type="entry name" value="ADH-like_N"/>
</dbReference>
<evidence type="ECO:0000313" key="9">
    <source>
        <dbReference type="Proteomes" id="UP000440694"/>
    </source>
</evidence>
<dbReference type="SMART" id="SM00829">
    <property type="entry name" value="PKS_ER"/>
    <property type="match status" value="1"/>
</dbReference>
<dbReference type="GO" id="GO:0004022">
    <property type="term" value="F:alcohol dehydrogenase (NAD+) activity"/>
    <property type="evidence" value="ECO:0007669"/>
    <property type="project" value="UniProtKB-EC"/>
</dbReference>
<gene>
    <name evidence="8" type="ORF">GIW81_05065</name>
</gene>
<dbReference type="CDD" id="cd08298">
    <property type="entry name" value="CAD2"/>
    <property type="match status" value="1"/>
</dbReference>